<evidence type="ECO:0000256" key="1">
    <source>
        <dbReference type="ARBA" id="ARBA00022679"/>
    </source>
</evidence>
<dbReference type="InterPro" id="IPR037143">
    <property type="entry name" value="4-PPantetheinyl_Trfase_dom_sf"/>
</dbReference>
<evidence type="ECO:0000313" key="4">
    <source>
        <dbReference type="EMBL" id="GAA2775333.1"/>
    </source>
</evidence>
<feature type="domain" description="4'-phosphopantetheinyl transferase" evidence="2">
    <location>
        <begin position="102"/>
        <end position="185"/>
    </location>
</feature>
<evidence type="ECO:0000259" key="2">
    <source>
        <dbReference type="Pfam" id="PF01648"/>
    </source>
</evidence>
<dbReference type="Proteomes" id="UP001500979">
    <property type="component" value="Unassembled WGS sequence"/>
</dbReference>
<comment type="caution">
    <text evidence="4">The sequence shown here is derived from an EMBL/GenBank/DDBJ whole genome shotgun (WGS) entry which is preliminary data.</text>
</comment>
<reference evidence="4 5" key="1">
    <citation type="journal article" date="2019" name="Int. J. Syst. Evol. Microbiol.">
        <title>The Global Catalogue of Microorganisms (GCM) 10K type strain sequencing project: providing services to taxonomists for standard genome sequencing and annotation.</title>
        <authorList>
            <consortium name="The Broad Institute Genomics Platform"/>
            <consortium name="The Broad Institute Genome Sequencing Center for Infectious Disease"/>
            <person name="Wu L."/>
            <person name="Ma J."/>
        </authorList>
    </citation>
    <scope>NUCLEOTIDE SEQUENCE [LARGE SCALE GENOMIC DNA]</scope>
    <source>
        <strain evidence="4 5">JCM 9383</strain>
    </source>
</reference>
<dbReference type="EMBL" id="BAAAUX010000002">
    <property type="protein sequence ID" value="GAA2775333.1"/>
    <property type="molecule type" value="Genomic_DNA"/>
</dbReference>
<accession>A0ABN3V255</accession>
<proteinExistence type="predicted"/>
<evidence type="ECO:0000313" key="5">
    <source>
        <dbReference type="Proteomes" id="UP001500979"/>
    </source>
</evidence>
<dbReference type="PRINTS" id="PR01399">
    <property type="entry name" value="ENTSNTHTASED"/>
</dbReference>
<dbReference type="InterPro" id="IPR008278">
    <property type="entry name" value="4-PPantetheinyl_Trfase_dom"/>
</dbReference>
<dbReference type="Pfam" id="PF01648">
    <property type="entry name" value="ACPS"/>
    <property type="match status" value="1"/>
</dbReference>
<evidence type="ECO:0000259" key="3">
    <source>
        <dbReference type="Pfam" id="PF17837"/>
    </source>
</evidence>
<feature type="domain" description="4'-phosphopantetheinyl transferase N-terminal" evidence="3">
    <location>
        <begin position="27"/>
        <end position="93"/>
    </location>
</feature>
<dbReference type="PANTHER" id="PTHR38096">
    <property type="entry name" value="ENTEROBACTIN SYNTHASE COMPONENT D"/>
    <property type="match status" value="1"/>
</dbReference>
<dbReference type="SUPFAM" id="SSF56214">
    <property type="entry name" value="4'-phosphopantetheinyl transferase"/>
    <property type="match status" value="1"/>
</dbReference>
<dbReference type="PANTHER" id="PTHR38096:SF1">
    <property type="entry name" value="ENTEROBACTIN SYNTHASE COMPONENT D"/>
    <property type="match status" value="1"/>
</dbReference>
<dbReference type="GO" id="GO:0016740">
    <property type="term" value="F:transferase activity"/>
    <property type="evidence" value="ECO:0007669"/>
    <property type="project" value="UniProtKB-KW"/>
</dbReference>
<keyword evidence="5" id="KW-1185">Reference proteome</keyword>
<keyword evidence="1 4" id="KW-0808">Transferase</keyword>
<dbReference type="Pfam" id="PF17837">
    <property type="entry name" value="4PPT_N"/>
    <property type="match status" value="1"/>
</dbReference>
<dbReference type="InterPro" id="IPR041354">
    <property type="entry name" value="4PPT_N"/>
</dbReference>
<dbReference type="InterPro" id="IPR003542">
    <property type="entry name" value="Enbac_synth_compD-like"/>
</dbReference>
<sequence length="220" mass="23820">MIEELLPDGPSWAEAFDDPADATLFPEEEAVIARAVDKRRREFTTARHCARRAMAGLGVAPAPLLPGERGAPKWPDGVVGSMTHCAGYRAAVVGQAGKVLTVGIDAEPHGPLPDGVLDVVSRPAERAQLHDLSTTDPDTHWDRILFSCKESVYKAWFPLTGEWLGFDDAELSFDAGSGEFTARLLKTGHSAEGEPLTGFHGRWLVGNDLVVSAIVRLRRN</sequence>
<protein>
    <submittedName>
        <fullName evidence="4">4'-phosphopantetheinyl transferase</fullName>
    </submittedName>
</protein>
<gene>
    <name evidence="4" type="primary">pptT</name>
    <name evidence="4" type="ORF">GCM10010470_04330</name>
</gene>
<organism evidence="4 5">
    <name type="scientific">Saccharopolyspora taberi</name>
    <dbReference type="NCBI Taxonomy" id="60895"/>
    <lineage>
        <taxon>Bacteria</taxon>
        <taxon>Bacillati</taxon>
        <taxon>Actinomycetota</taxon>
        <taxon>Actinomycetes</taxon>
        <taxon>Pseudonocardiales</taxon>
        <taxon>Pseudonocardiaceae</taxon>
        <taxon>Saccharopolyspora</taxon>
    </lineage>
</organism>
<dbReference type="RefSeq" id="WP_344677607.1">
    <property type="nucleotide sequence ID" value="NZ_BAAAUX010000002.1"/>
</dbReference>
<name>A0ABN3V255_9PSEU</name>